<dbReference type="RefSeq" id="WP_136928327.1">
    <property type="nucleotide sequence ID" value="NZ_SSMQ01000006.1"/>
</dbReference>
<evidence type="ECO:0000313" key="3">
    <source>
        <dbReference type="Proteomes" id="UP000309215"/>
    </source>
</evidence>
<dbReference type="Proteomes" id="UP000309215">
    <property type="component" value="Unassembled WGS sequence"/>
</dbReference>
<evidence type="ECO:0000256" key="1">
    <source>
        <dbReference type="SAM" id="MobiDB-lite"/>
    </source>
</evidence>
<name>A0A4U1JGT9_9BACT</name>
<organism evidence="2 3">
    <name type="scientific">Polyangium fumosum</name>
    <dbReference type="NCBI Taxonomy" id="889272"/>
    <lineage>
        <taxon>Bacteria</taxon>
        <taxon>Pseudomonadati</taxon>
        <taxon>Myxococcota</taxon>
        <taxon>Polyangia</taxon>
        <taxon>Polyangiales</taxon>
        <taxon>Polyangiaceae</taxon>
        <taxon>Polyangium</taxon>
    </lineage>
</organism>
<feature type="region of interest" description="Disordered" evidence="1">
    <location>
        <begin position="38"/>
        <end position="59"/>
    </location>
</feature>
<keyword evidence="3" id="KW-1185">Reference proteome</keyword>
<reference evidence="2 3" key="1">
    <citation type="submission" date="2019-04" db="EMBL/GenBank/DDBJ databases">
        <authorList>
            <person name="Li Y."/>
            <person name="Wang J."/>
        </authorList>
    </citation>
    <scope>NUCLEOTIDE SEQUENCE [LARGE SCALE GENOMIC DNA]</scope>
    <source>
        <strain evidence="2 3">DSM 14668</strain>
    </source>
</reference>
<gene>
    <name evidence="2" type="ORF">E8A74_07905</name>
</gene>
<comment type="caution">
    <text evidence="2">The sequence shown here is derived from an EMBL/GenBank/DDBJ whole genome shotgun (WGS) entry which is preliminary data.</text>
</comment>
<dbReference type="EMBL" id="SSMQ01000006">
    <property type="protein sequence ID" value="TKD10363.1"/>
    <property type="molecule type" value="Genomic_DNA"/>
</dbReference>
<dbReference type="AlphaFoldDB" id="A0A4U1JGT9"/>
<evidence type="ECO:0000313" key="2">
    <source>
        <dbReference type="EMBL" id="TKD10363.1"/>
    </source>
</evidence>
<proteinExistence type="predicted"/>
<protein>
    <submittedName>
        <fullName evidence="2">Uncharacterized protein</fullName>
    </submittedName>
</protein>
<sequence>MRDAWMRTDLLWCGVVGMAVGCSQEDRATATGDTTFVDVGGSGGGQAGHPVPHETFDTP</sequence>
<dbReference type="PROSITE" id="PS51257">
    <property type="entry name" value="PROKAR_LIPOPROTEIN"/>
    <property type="match status" value="1"/>
</dbReference>
<accession>A0A4U1JGT9</accession>